<proteinExistence type="predicted"/>
<dbReference type="InterPro" id="IPR032675">
    <property type="entry name" value="LRR_dom_sf"/>
</dbReference>
<dbReference type="SUPFAM" id="SSF52047">
    <property type="entry name" value="RNI-like"/>
    <property type="match status" value="1"/>
</dbReference>
<dbReference type="InterPro" id="IPR001611">
    <property type="entry name" value="Leu-rich_rpt"/>
</dbReference>
<dbReference type="Ensembl" id="ENSSLDT00000001359.1">
    <property type="protein sequence ID" value="ENSSLDP00000001281.1"/>
    <property type="gene ID" value="ENSSLDG00000001095.1"/>
</dbReference>
<protein>
    <recommendedName>
        <fullName evidence="5">SPRY-associated domain-containing protein</fullName>
    </recommendedName>
</protein>
<dbReference type="PANTHER" id="PTHR24106">
    <property type="entry name" value="NACHT, LRR AND CARD DOMAINS-CONTAINING"/>
    <property type="match status" value="1"/>
</dbReference>
<dbReference type="AlphaFoldDB" id="A0A3B4WB27"/>
<reference evidence="3" key="1">
    <citation type="submission" date="2025-08" db="UniProtKB">
        <authorList>
            <consortium name="Ensembl"/>
        </authorList>
    </citation>
    <scope>IDENTIFICATION</scope>
</reference>
<dbReference type="STRING" id="1841481.ENSSLDP00000001281"/>
<reference evidence="3" key="2">
    <citation type="submission" date="2025-09" db="UniProtKB">
        <authorList>
            <consortium name="Ensembl"/>
        </authorList>
    </citation>
    <scope>IDENTIFICATION</scope>
</reference>
<keyword evidence="1" id="KW-0433">Leucine-rich repeat</keyword>
<keyword evidence="4" id="KW-1185">Reference proteome</keyword>
<dbReference type="Gene3D" id="3.80.10.10">
    <property type="entry name" value="Ribonuclease Inhibitor"/>
    <property type="match status" value="1"/>
</dbReference>
<evidence type="ECO:0000313" key="3">
    <source>
        <dbReference type="Ensembl" id="ENSSLDP00000001281.1"/>
    </source>
</evidence>
<organism evidence="3 4">
    <name type="scientific">Seriola lalandi dorsalis</name>
    <dbReference type="NCBI Taxonomy" id="1841481"/>
    <lineage>
        <taxon>Eukaryota</taxon>
        <taxon>Metazoa</taxon>
        <taxon>Chordata</taxon>
        <taxon>Craniata</taxon>
        <taxon>Vertebrata</taxon>
        <taxon>Euteleostomi</taxon>
        <taxon>Actinopterygii</taxon>
        <taxon>Neopterygii</taxon>
        <taxon>Teleostei</taxon>
        <taxon>Neoteleostei</taxon>
        <taxon>Acanthomorphata</taxon>
        <taxon>Carangaria</taxon>
        <taxon>Carangiformes</taxon>
        <taxon>Carangidae</taxon>
        <taxon>Seriola</taxon>
    </lineage>
</organism>
<dbReference type="InterPro" id="IPR051261">
    <property type="entry name" value="NLR"/>
</dbReference>
<dbReference type="Pfam" id="PF13516">
    <property type="entry name" value="LRR_6"/>
    <property type="match status" value="1"/>
</dbReference>
<dbReference type="Proteomes" id="UP000261360">
    <property type="component" value="Unplaced"/>
</dbReference>
<evidence type="ECO:0008006" key="5">
    <source>
        <dbReference type="Google" id="ProtNLM"/>
    </source>
</evidence>
<sequence>MTIYSEAFQKGLLRLCVSRLSGCQVTEAGCSSLALALRSNPSHLRELDLSYNHPGDSGSLQHPGCPEEVAAHRMYYDLLSCKHNDG</sequence>
<evidence type="ECO:0000256" key="1">
    <source>
        <dbReference type="ARBA" id="ARBA00022614"/>
    </source>
</evidence>
<accession>A0A3B4WB27</accession>
<keyword evidence="2" id="KW-0677">Repeat</keyword>
<evidence type="ECO:0000256" key="2">
    <source>
        <dbReference type="ARBA" id="ARBA00022737"/>
    </source>
</evidence>
<name>A0A3B4WB27_SERLL</name>
<dbReference type="GeneTree" id="ENSGT01140000282747"/>
<evidence type="ECO:0000313" key="4">
    <source>
        <dbReference type="Proteomes" id="UP000261360"/>
    </source>
</evidence>